<dbReference type="AlphaFoldDB" id="A0A1H2WS58"/>
<dbReference type="Proteomes" id="UP000324176">
    <property type="component" value="Unassembled WGS sequence"/>
</dbReference>
<dbReference type="EMBL" id="VNHT01000033">
    <property type="protein sequence ID" value="TYP86091.1"/>
    <property type="molecule type" value="Genomic_DNA"/>
</dbReference>
<evidence type="ECO:0000313" key="2">
    <source>
        <dbReference type="EMBL" id="TYP86091.1"/>
    </source>
</evidence>
<protein>
    <submittedName>
        <fullName evidence="1">Uncharacterized protein</fullName>
    </submittedName>
</protein>
<sequence>MEQSVTMPHEIRWLDARYKFFVLIYGSQQIRLSPTFLNENICFVWT</sequence>
<reference evidence="2 4" key="2">
    <citation type="submission" date="2019-07" db="EMBL/GenBank/DDBJ databases">
        <title>Active sludge and wastewater microbial communities from Klosterneuburg, Austria.</title>
        <authorList>
            <person name="Wagner M."/>
        </authorList>
    </citation>
    <scope>NUCLEOTIDE SEQUENCE [LARGE SCALE GENOMIC DNA]</scope>
    <source>
        <strain evidence="2 4">Nm2</strain>
    </source>
</reference>
<dbReference type="EMBL" id="FNNH01000031">
    <property type="protein sequence ID" value="SDW83385.1"/>
    <property type="molecule type" value="Genomic_DNA"/>
</dbReference>
<reference evidence="1 3" key="1">
    <citation type="submission" date="2016-10" db="EMBL/GenBank/DDBJ databases">
        <authorList>
            <person name="de Groot N.N."/>
        </authorList>
    </citation>
    <scope>NUCLEOTIDE SEQUENCE [LARGE SCALE GENOMIC DNA]</scope>
    <source>
        <strain evidence="1 3">Nm110</strain>
    </source>
</reference>
<evidence type="ECO:0000313" key="1">
    <source>
        <dbReference type="EMBL" id="SDW83385.1"/>
    </source>
</evidence>
<organism evidence="1 3">
    <name type="scientific">Nitrosomonas communis</name>
    <dbReference type="NCBI Taxonomy" id="44574"/>
    <lineage>
        <taxon>Bacteria</taxon>
        <taxon>Pseudomonadati</taxon>
        <taxon>Pseudomonadota</taxon>
        <taxon>Betaproteobacteria</taxon>
        <taxon>Nitrosomonadales</taxon>
        <taxon>Nitrosomonadaceae</taxon>
        <taxon>Nitrosomonas</taxon>
    </lineage>
</organism>
<dbReference type="Proteomes" id="UP000183454">
    <property type="component" value="Unassembled WGS sequence"/>
</dbReference>
<proteinExistence type="predicted"/>
<evidence type="ECO:0000313" key="4">
    <source>
        <dbReference type="Proteomes" id="UP000324176"/>
    </source>
</evidence>
<accession>A0A1H2WS58</accession>
<evidence type="ECO:0000313" key="3">
    <source>
        <dbReference type="Proteomes" id="UP000183454"/>
    </source>
</evidence>
<gene>
    <name evidence="2" type="ORF">BCL69_103317</name>
    <name evidence="1" type="ORF">SAMN05421882_103112</name>
</gene>
<name>A0A1H2WS58_9PROT</name>